<dbReference type="RefSeq" id="WP_189535855.1">
    <property type="nucleotide sequence ID" value="NZ_BMYX01000020.1"/>
</dbReference>
<feature type="domain" description="Glycosyltransferase subfamily 4-like N-terminal" evidence="2">
    <location>
        <begin position="25"/>
        <end position="205"/>
    </location>
</feature>
<reference evidence="3" key="1">
    <citation type="journal article" date="2014" name="Int. J. Syst. Evol. Microbiol.">
        <title>Complete genome sequence of Corynebacterium casei LMG S-19264T (=DSM 44701T), isolated from a smear-ripened cheese.</title>
        <authorList>
            <consortium name="US DOE Joint Genome Institute (JGI-PGF)"/>
            <person name="Walter F."/>
            <person name="Albersmeier A."/>
            <person name="Kalinowski J."/>
            <person name="Ruckert C."/>
        </authorList>
    </citation>
    <scope>NUCLEOTIDE SEQUENCE</scope>
    <source>
        <strain evidence="3">KCTC 32182</strain>
    </source>
</reference>
<evidence type="ECO:0000259" key="2">
    <source>
        <dbReference type="Pfam" id="PF13439"/>
    </source>
</evidence>
<dbReference type="SUPFAM" id="SSF53756">
    <property type="entry name" value="UDP-Glycosyltransferase/glycogen phosphorylase"/>
    <property type="match status" value="1"/>
</dbReference>
<organism evidence="3 4">
    <name type="scientific">Paludibacterium paludis</name>
    <dbReference type="NCBI Taxonomy" id="1225769"/>
    <lineage>
        <taxon>Bacteria</taxon>
        <taxon>Pseudomonadati</taxon>
        <taxon>Pseudomonadota</taxon>
        <taxon>Betaproteobacteria</taxon>
        <taxon>Neisseriales</taxon>
        <taxon>Chromobacteriaceae</taxon>
        <taxon>Paludibacterium</taxon>
    </lineage>
</organism>
<sequence length="416" mass="45682">MRVLRLTPFFHHPDADAWPAEYDSVGGMQIQAWRQAMWLAQQGVSQHVMTIGFPGLPRLRDLHGNLRVERAYLPLPRFRSELTGLWGLTQSWALATLLSVRRRARREPFDLVHAHLDGQIPALLVACLAPFLLRRPMALTIHCSRLSVYRPMSAWDRATHGLACRLERKALAAAAVSIALTERTARVIGPHARRVEVVPDVVDPRQFQAPCEGDIEAFRRRYRLDGPVVGFVGRIAKEKGWPHFVELAARLRDPSLRFLVVGDGPQRERLEQAVANAGLQDRFTVTGFIPNDKVPAALAACRVVVMPSEHEEFGGVAIEAMAVGTPVVGYAVGGIKEILGRLAPDRLAPPGDVERLGERVRAVLDEPSAGVRCAAEPSPIHAFAPDTVLPRLAALYRELAGLSAPKAPSTHSAGMI</sequence>
<evidence type="ECO:0000313" key="3">
    <source>
        <dbReference type="EMBL" id="GGY24598.1"/>
    </source>
</evidence>
<dbReference type="PANTHER" id="PTHR45947">
    <property type="entry name" value="SULFOQUINOVOSYL TRANSFERASE SQD2"/>
    <property type="match status" value="1"/>
</dbReference>
<reference evidence="3" key="2">
    <citation type="submission" date="2020-09" db="EMBL/GenBank/DDBJ databases">
        <authorList>
            <person name="Sun Q."/>
            <person name="Kim S."/>
        </authorList>
    </citation>
    <scope>NUCLEOTIDE SEQUENCE</scope>
    <source>
        <strain evidence="3">KCTC 32182</strain>
    </source>
</reference>
<dbReference type="Proteomes" id="UP000645257">
    <property type="component" value="Unassembled WGS sequence"/>
</dbReference>
<dbReference type="GO" id="GO:0016757">
    <property type="term" value="F:glycosyltransferase activity"/>
    <property type="evidence" value="ECO:0007669"/>
    <property type="project" value="InterPro"/>
</dbReference>
<dbReference type="PANTHER" id="PTHR45947:SF3">
    <property type="entry name" value="SULFOQUINOVOSYL TRANSFERASE SQD2"/>
    <property type="match status" value="1"/>
</dbReference>
<feature type="domain" description="Glycosyl transferase family 1" evidence="1">
    <location>
        <begin position="224"/>
        <end position="369"/>
    </location>
</feature>
<dbReference type="Gene3D" id="3.40.50.2000">
    <property type="entry name" value="Glycogen Phosphorylase B"/>
    <property type="match status" value="2"/>
</dbReference>
<accession>A0A918UBJ3</accession>
<dbReference type="AlphaFoldDB" id="A0A918UBJ3"/>
<evidence type="ECO:0008006" key="5">
    <source>
        <dbReference type="Google" id="ProtNLM"/>
    </source>
</evidence>
<proteinExistence type="predicted"/>
<dbReference type="Pfam" id="PF13439">
    <property type="entry name" value="Glyco_transf_4"/>
    <property type="match status" value="1"/>
</dbReference>
<evidence type="ECO:0000313" key="4">
    <source>
        <dbReference type="Proteomes" id="UP000645257"/>
    </source>
</evidence>
<evidence type="ECO:0000259" key="1">
    <source>
        <dbReference type="Pfam" id="PF00534"/>
    </source>
</evidence>
<dbReference type="InterPro" id="IPR028098">
    <property type="entry name" value="Glyco_trans_4-like_N"/>
</dbReference>
<dbReference type="Pfam" id="PF00534">
    <property type="entry name" value="Glycos_transf_1"/>
    <property type="match status" value="1"/>
</dbReference>
<dbReference type="InterPro" id="IPR001296">
    <property type="entry name" value="Glyco_trans_1"/>
</dbReference>
<comment type="caution">
    <text evidence="3">The sequence shown here is derived from an EMBL/GenBank/DDBJ whole genome shotgun (WGS) entry which is preliminary data.</text>
</comment>
<keyword evidence="4" id="KW-1185">Reference proteome</keyword>
<gene>
    <name evidence="3" type="ORF">GCM10011289_30270</name>
</gene>
<dbReference type="InterPro" id="IPR050194">
    <property type="entry name" value="Glycosyltransferase_grp1"/>
</dbReference>
<dbReference type="EMBL" id="BMYX01000020">
    <property type="protein sequence ID" value="GGY24598.1"/>
    <property type="molecule type" value="Genomic_DNA"/>
</dbReference>
<name>A0A918UBJ3_9NEIS</name>
<protein>
    <recommendedName>
        <fullName evidence="5">Glycosyltransferase involved in cell wall biosynthesis</fullName>
    </recommendedName>
</protein>